<dbReference type="GO" id="GO:0030170">
    <property type="term" value="F:pyridoxal phosphate binding"/>
    <property type="evidence" value="ECO:0007669"/>
    <property type="project" value="UniProtKB-UniRule"/>
</dbReference>
<comment type="cofactor">
    <cofactor evidence="3">
        <name>pyridoxal 5'-phosphate</name>
        <dbReference type="ChEBI" id="CHEBI:597326"/>
    </cofactor>
</comment>
<organism evidence="6 7">
    <name type="scientific">Roseibium marinum</name>
    <dbReference type="NCBI Taxonomy" id="281252"/>
    <lineage>
        <taxon>Bacteria</taxon>
        <taxon>Pseudomonadati</taxon>
        <taxon>Pseudomonadota</taxon>
        <taxon>Alphaproteobacteria</taxon>
        <taxon>Hyphomicrobiales</taxon>
        <taxon>Stappiaceae</taxon>
        <taxon>Roseibium</taxon>
    </lineage>
</organism>
<dbReference type="NCBIfam" id="TIGR00044">
    <property type="entry name" value="YggS family pyridoxal phosphate-dependent enzyme"/>
    <property type="match status" value="1"/>
</dbReference>
<dbReference type="PANTHER" id="PTHR10146">
    <property type="entry name" value="PROLINE SYNTHETASE CO-TRANSCRIBED BACTERIAL HOMOLOG PROTEIN"/>
    <property type="match status" value="1"/>
</dbReference>
<dbReference type="RefSeq" id="WP_103220329.1">
    <property type="nucleotide sequence ID" value="NZ_PPCN01000001.1"/>
</dbReference>
<keyword evidence="7" id="KW-1185">Reference proteome</keyword>
<dbReference type="OrthoDB" id="9804072at2"/>
<comment type="similarity">
    <text evidence="2 4">Belongs to the pyridoxal phosphate-binding protein YggS/PROSC family.</text>
</comment>
<accession>A0A2S3V1A0</accession>
<dbReference type="PIRSF" id="PIRSF004848">
    <property type="entry name" value="YBL036c_PLPDEIII"/>
    <property type="match status" value="1"/>
</dbReference>
<dbReference type="Gene3D" id="3.20.20.10">
    <property type="entry name" value="Alanine racemase"/>
    <property type="match status" value="1"/>
</dbReference>
<comment type="caution">
    <text evidence="6">The sequence shown here is derived from an EMBL/GenBank/DDBJ whole genome shotgun (WGS) entry which is preliminary data.</text>
</comment>
<dbReference type="Pfam" id="PF01168">
    <property type="entry name" value="Ala_racemase_N"/>
    <property type="match status" value="1"/>
</dbReference>
<reference evidence="6 7" key="1">
    <citation type="submission" date="2018-01" db="EMBL/GenBank/DDBJ databases">
        <title>Genomic Encyclopedia of Archaeal and Bacterial Type Strains, Phase II (KMG-II): from individual species to whole genera.</title>
        <authorList>
            <person name="Goeker M."/>
        </authorList>
    </citation>
    <scope>NUCLEOTIDE SEQUENCE [LARGE SCALE GENOMIC DNA]</scope>
    <source>
        <strain evidence="6 7">DSM 17023</strain>
    </source>
</reference>
<evidence type="ECO:0000259" key="5">
    <source>
        <dbReference type="Pfam" id="PF01168"/>
    </source>
</evidence>
<evidence type="ECO:0000256" key="2">
    <source>
        <dbReference type="HAMAP-Rule" id="MF_02087"/>
    </source>
</evidence>
<dbReference type="InterPro" id="IPR011078">
    <property type="entry name" value="PyrdxlP_homeostasis"/>
</dbReference>
<sequence length="231" mass="25112">METDTVHCDLRDNLARVRTTIGTASHQSGRDPQTVTLVAASKTVEPDRLQSTIDLGHRVFGENRVQEAKNKWPPLLEGNRGLELHLLGPLQSNKARDAVALFDVIQSIDRPSIATAIARESDKQGRRPQVYIQVNTAREPQKSGVLPEEASEFIRACRETLDLDLAGLMCIPPAGEDPSGDFALLRKISEDEGLRVLSMGMSGDYAQAIGQGATHVRVGSAIFGARPPVRS</sequence>
<dbReference type="InterPro" id="IPR029066">
    <property type="entry name" value="PLP-binding_barrel"/>
</dbReference>
<evidence type="ECO:0000256" key="4">
    <source>
        <dbReference type="RuleBase" id="RU004514"/>
    </source>
</evidence>
<feature type="domain" description="Alanine racemase N-terminal" evidence="5">
    <location>
        <begin position="54"/>
        <end position="227"/>
    </location>
</feature>
<dbReference type="AlphaFoldDB" id="A0A2S3V1A0"/>
<dbReference type="FunFam" id="3.20.20.10:FF:000018">
    <property type="entry name" value="Pyridoxal phosphate homeostasis protein"/>
    <property type="match status" value="1"/>
</dbReference>
<dbReference type="Proteomes" id="UP000236959">
    <property type="component" value="Unassembled WGS sequence"/>
</dbReference>
<dbReference type="CDD" id="cd00635">
    <property type="entry name" value="PLPDE_III_YBL036c_like"/>
    <property type="match status" value="1"/>
</dbReference>
<evidence type="ECO:0000313" key="7">
    <source>
        <dbReference type="Proteomes" id="UP000236959"/>
    </source>
</evidence>
<protein>
    <recommendedName>
        <fullName evidence="2">Pyridoxal phosphate homeostasis protein</fullName>
        <shortName evidence="2">PLP homeostasis protein</shortName>
    </recommendedName>
</protein>
<dbReference type="HAMAP" id="MF_02087">
    <property type="entry name" value="PLP_homeostasis"/>
    <property type="match status" value="1"/>
</dbReference>
<evidence type="ECO:0000256" key="1">
    <source>
        <dbReference type="ARBA" id="ARBA00022898"/>
    </source>
</evidence>
<comment type="function">
    <text evidence="2">Pyridoxal 5'-phosphate (PLP)-binding protein, which is involved in PLP homeostasis.</text>
</comment>
<feature type="modified residue" description="N6-(pyridoxal phosphate)lysine" evidence="2 3">
    <location>
        <position position="42"/>
    </location>
</feature>
<dbReference type="InterPro" id="IPR001608">
    <property type="entry name" value="Ala_racemase_N"/>
</dbReference>
<name>A0A2S3V1A0_9HYPH</name>
<evidence type="ECO:0000313" key="6">
    <source>
        <dbReference type="EMBL" id="POF33640.1"/>
    </source>
</evidence>
<dbReference type="EMBL" id="PPCN01000001">
    <property type="protein sequence ID" value="POF33640.1"/>
    <property type="molecule type" value="Genomic_DNA"/>
</dbReference>
<dbReference type="SUPFAM" id="SSF51419">
    <property type="entry name" value="PLP-binding barrel"/>
    <property type="match status" value="1"/>
</dbReference>
<evidence type="ECO:0000256" key="3">
    <source>
        <dbReference type="PIRSR" id="PIRSR004848-1"/>
    </source>
</evidence>
<keyword evidence="1 2" id="KW-0663">Pyridoxal phosphate</keyword>
<dbReference type="PANTHER" id="PTHR10146:SF14">
    <property type="entry name" value="PYRIDOXAL PHOSPHATE HOMEOSTASIS PROTEIN"/>
    <property type="match status" value="1"/>
</dbReference>
<proteinExistence type="inferred from homology"/>
<gene>
    <name evidence="6" type="ORF">CLV41_10189</name>
</gene>